<comment type="similarity">
    <text evidence="1">Belongs to the peptidase C1 family.</text>
</comment>
<evidence type="ECO:0000256" key="2">
    <source>
        <dbReference type="ARBA" id="ARBA00022670"/>
    </source>
</evidence>
<dbReference type="InterPro" id="IPR038765">
    <property type="entry name" value="Papain-like_cys_pep_sf"/>
</dbReference>
<dbReference type="EMBL" id="JADGMS010000013">
    <property type="protein sequence ID" value="KAF9670725.1"/>
    <property type="molecule type" value="Genomic_DNA"/>
</dbReference>
<organism evidence="11 12">
    <name type="scientific">Salix dunnii</name>
    <dbReference type="NCBI Taxonomy" id="1413687"/>
    <lineage>
        <taxon>Eukaryota</taxon>
        <taxon>Viridiplantae</taxon>
        <taxon>Streptophyta</taxon>
        <taxon>Embryophyta</taxon>
        <taxon>Tracheophyta</taxon>
        <taxon>Spermatophyta</taxon>
        <taxon>Magnoliopsida</taxon>
        <taxon>eudicotyledons</taxon>
        <taxon>Gunneridae</taxon>
        <taxon>Pentapetalae</taxon>
        <taxon>rosids</taxon>
        <taxon>fabids</taxon>
        <taxon>Malpighiales</taxon>
        <taxon>Salicaceae</taxon>
        <taxon>Saliceae</taxon>
        <taxon>Salix</taxon>
    </lineage>
</organism>
<dbReference type="SMART" id="SM00848">
    <property type="entry name" value="Inhibitor_I29"/>
    <property type="match status" value="1"/>
</dbReference>
<keyword evidence="5" id="KW-0865">Zymogen</keyword>
<dbReference type="InterPro" id="IPR000668">
    <property type="entry name" value="Peptidase_C1A_C"/>
</dbReference>
<feature type="domain" description="Peptidase C1A papain C-terminal" evidence="9">
    <location>
        <begin position="124"/>
        <end position="360"/>
    </location>
</feature>
<dbReference type="InterPro" id="IPR025660">
    <property type="entry name" value="Pept_his_AS"/>
</dbReference>
<dbReference type="GO" id="GO:0008234">
    <property type="term" value="F:cysteine-type peptidase activity"/>
    <property type="evidence" value="ECO:0007669"/>
    <property type="project" value="UniProtKB-KW"/>
</dbReference>
<reference evidence="11 12" key="1">
    <citation type="submission" date="2020-10" db="EMBL/GenBank/DDBJ databases">
        <title>Plant Genome Project.</title>
        <authorList>
            <person name="Zhang R.-G."/>
        </authorList>
    </citation>
    <scope>NUCLEOTIDE SEQUENCE [LARGE SCALE GENOMIC DNA]</scope>
    <source>
        <strain evidence="11">FAFU-HL-1</strain>
        <tissue evidence="11">Leaf</tissue>
    </source>
</reference>
<accession>A0A835JHA2</accession>
<dbReference type="InterPro" id="IPR013128">
    <property type="entry name" value="Peptidase_C1A"/>
</dbReference>
<dbReference type="PANTHER" id="PTHR12411">
    <property type="entry name" value="CYSTEINE PROTEASE FAMILY C1-RELATED"/>
    <property type="match status" value="1"/>
</dbReference>
<dbReference type="InterPro" id="IPR013201">
    <property type="entry name" value="Prot_inhib_I29"/>
</dbReference>
<dbReference type="PRINTS" id="PR00705">
    <property type="entry name" value="PAPAIN"/>
</dbReference>
<keyword evidence="3" id="KW-0378">Hydrolase</keyword>
<keyword evidence="2" id="KW-0645">Protease</keyword>
<evidence type="ECO:0000313" key="12">
    <source>
        <dbReference type="Proteomes" id="UP000657918"/>
    </source>
</evidence>
<evidence type="ECO:0000313" key="11">
    <source>
        <dbReference type="EMBL" id="KAF9670725.1"/>
    </source>
</evidence>
<name>A0A835JHA2_9ROSI</name>
<dbReference type="Gene3D" id="3.90.70.10">
    <property type="entry name" value="Cysteine proteinases"/>
    <property type="match status" value="1"/>
</dbReference>
<evidence type="ECO:0000256" key="3">
    <source>
        <dbReference type="ARBA" id="ARBA00022801"/>
    </source>
</evidence>
<evidence type="ECO:0000256" key="6">
    <source>
        <dbReference type="ARBA" id="ARBA00023157"/>
    </source>
</evidence>
<gene>
    <name evidence="11" type="ORF">SADUNF_Sadunf13G0098600</name>
</gene>
<dbReference type="CDD" id="cd02248">
    <property type="entry name" value="Peptidase_C1A"/>
    <property type="match status" value="1"/>
</dbReference>
<dbReference type="PROSITE" id="PS00640">
    <property type="entry name" value="THIOL_PROTEASE_ASN"/>
    <property type="match status" value="1"/>
</dbReference>
<feature type="domain" description="Cathepsin propeptide inhibitor" evidence="10">
    <location>
        <begin position="38"/>
        <end position="95"/>
    </location>
</feature>
<feature type="chain" id="PRO_5032281296" evidence="8">
    <location>
        <begin position="27"/>
        <end position="361"/>
    </location>
</feature>
<evidence type="ECO:0000259" key="10">
    <source>
        <dbReference type="SMART" id="SM00848"/>
    </source>
</evidence>
<dbReference type="Pfam" id="PF08246">
    <property type="entry name" value="Inhibitor_I29"/>
    <property type="match status" value="1"/>
</dbReference>
<dbReference type="InterPro" id="IPR025661">
    <property type="entry name" value="Pept_asp_AS"/>
</dbReference>
<dbReference type="SUPFAM" id="SSF54001">
    <property type="entry name" value="Cysteine proteinases"/>
    <property type="match status" value="1"/>
</dbReference>
<keyword evidence="8" id="KW-0732">Signal</keyword>
<dbReference type="OrthoDB" id="10253408at2759"/>
<feature type="signal peptide" evidence="8">
    <location>
        <begin position="1"/>
        <end position="26"/>
    </location>
</feature>
<dbReference type="FunFam" id="3.90.70.10:FF:000204">
    <property type="entry name" value="Papain"/>
    <property type="match status" value="1"/>
</dbReference>
<evidence type="ECO:0000256" key="5">
    <source>
        <dbReference type="ARBA" id="ARBA00023145"/>
    </source>
</evidence>
<keyword evidence="6" id="KW-1015">Disulfide bond</keyword>
<evidence type="ECO:0000256" key="8">
    <source>
        <dbReference type="SAM" id="SignalP"/>
    </source>
</evidence>
<dbReference type="GO" id="GO:0006508">
    <property type="term" value="P:proteolysis"/>
    <property type="evidence" value="ECO:0007669"/>
    <property type="project" value="UniProtKB-KW"/>
</dbReference>
<dbReference type="AlphaFoldDB" id="A0A835JHA2"/>
<dbReference type="InterPro" id="IPR039417">
    <property type="entry name" value="Peptidase_C1A_papain-like"/>
</dbReference>
<comment type="caution">
    <text evidence="11">The sequence shown here is derived from an EMBL/GenBank/DDBJ whole genome shotgun (WGS) entry which is preliminary data.</text>
</comment>
<dbReference type="Proteomes" id="UP000657918">
    <property type="component" value="Unassembled WGS sequence"/>
</dbReference>
<dbReference type="Pfam" id="PF00112">
    <property type="entry name" value="Peptidase_C1"/>
    <property type="match status" value="1"/>
</dbReference>
<evidence type="ECO:0000259" key="9">
    <source>
        <dbReference type="SMART" id="SM00645"/>
    </source>
</evidence>
<protein>
    <submittedName>
        <fullName evidence="11">Uncharacterized protein</fullName>
    </submittedName>
</protein>
<evidence type="ECO:0000256" key="7">
    <source>
        <dbReference type="ARBA" id="ARBA00023180"/>
    </source>
</evidence>
<evidence type="ECO:0000256" key="4">
    <source>
        <dbReference type="ARBA" id="ARBA00022807"/>
    </source>
</evidence>
<dbReference type="SMART" id="SM00645">
    <property type="entry name" value="Pept_C1"/>
    <property type="match status" value="1"/>
</dbReference>
<proteinExistence type="inferred from homology"/>
<keyword evidence="4" id="KW-0788">Thiol protease</keyword>
<keyword evidence="7" id="KW-0325">Glycoprotein</keyword>
<dbReference type="PROSITE" id="PS00639">
    <property type="entry name" value="THIOL_PROTEASE_HIS"/>
    <property type="match status" value="1"/>
</dbReference>
<sequence length="361" mass="39736">MVSICKSQCFFAFILILGMWSYGVASRELQESSMSARHEQWMATFGKVYVDAAEKERRFKIFKDNVEYIESFNTAGNKPYKLSVNKFADLTNEEFKGARNGYRRPFQTRPTKVTSFQYENVTAVPATMDWREKGVVTPIKASVTICYTGIDIKICLLILFGTRTGSCWAFSTVAATEGINQLTTGKLVSLSEQELVDCDTRGEDQGCEGGLMEDGFEFIIRNHGITTEANYPYQAADGTCNSKKEASRIAKITGYESVPTNSEAALLKAVANQPISVSIDAGGSGFQFYSSGVFTGECGTELDHGVTAVGYGETSDGTKYWLVKNSWGTSWGEEGYIRMQRDIDAEEGLCGIAMDSSYPTA</sequence>
<keyword evidence="12" id="KW-1185">Reference proteome</keyword>
<evidence type="ECO:0000256" key="1">
    <source>
        <dbReference type="ARBA" id="ARBA00008455"/>
    </source>
</evidence>